<accession>A0A0L8G3S3</accession>
<dbReference type="AlphaFoldDB" id="A0A0L8G3S3"/>
<organism evidence="1">
    <name type="scientific">Octopus bimaculoides</name>
    <name type="common">California two-spotted octopus</name>
    <dbReference type="NCBI Taxonomy" id="37653"/>
    <lineage>
        <taxon>Eukaryota</taxon>
        <taxon>Metazoa</taxon>
        <taxon>Spiralia</taxon>
        <taxon>Lophotrochozoa</taxon>
        <taxon>Mollusca</taxon>
        <taxon>Cephalopoda</taxon>
        <taxon>Coleoidea</taxon>
        <taxon>Octopodiformes</taxon>
        <taxon>Octopoda</taxon>
        <taxon>Incirrata</taxon>
        <taxon>Octopodidae</taxon>
        <taxon>Octopus</taxon>
    </lineage>
</organism>
<sequence length="52" mass="6365">MLYCTVRVLHITQNKRHYVNYPQTKQKRYRRRKTQCNDCIHVSAIYACLMMS</sequence>
<gene>
    <name evidence="1" type="ORF">OCBIM_22000975mg</name>
</gene>
<evidence type="ECO:0000313" key="1">
    <source>
        <dbReference type="EMBL" id="KOF71514.1"/>
    </source>
</evidence>
<protein>
    <submittedName>
        <fullName evidence="1">Uncharacterized protein</fullName>
    </submittedName>
</protein>
<reference evidence="1" key="1">
    <citation type="submission" date="2015-07" db="EMBL/GenBank/DDBJ databases">
        <title>MeaNS - Measles Nucleotide Surveillance Program.</title>
        <authorList>
            <person name="Tran T."/>
            <person name="Druce J."/>
        </authorList>
    </citation>
    <scope>NUCLEOTIDE SEQUENCE</scope>
    <source>
        <strain evidence="1">UCB-OBI-ISO-001</strain>
        <tissue evidence="1">Gonad</tissue>
    </source>
</reference>
<proteinExistence type="predicted"/>
<name>A0A0L8G3S3_OCTBM</name>
<dbReference type="EMBL" id="KQ424142">
    <property type="protein sequence ID" value="KOF71514.1"/>
    <property type="molecule type" value="Genomic_DNA"/>
</dbReference>